<feature type="region of interest" description="Disordered" evidence="6">
    <location>
        <begin position="88"/>
        <end position="180"/>
    </location>
</feature>
<dbReference type="EMBL" id="JAZDWU010000010">
    <property type="protein sequence ID" value="KAK9988232.1"/>
    <property type="molecule type" value="Genomic_DNA"/>
</dbReference>
<evidence type="ECO:0000256" key="5">
    <source>
        <dbReference type="ARBA" id="ARBA00023136"/>
    </source>
</evidence>
<evidence type="ECO:0000256" key="4">
    <source>
        <dbReference type="ARBA" id="ARBA00022989"/>
    </source>
</evidence>
<feature type="transmembrane region" description="Helical" evidence="7">
    <location>
        <begin position="459"/>
        <end position="478"/>
    </location>
</feature>
<evidence type="ECO:0000313" key="8">
    <source>
        <dbReference type="EMBL" id="KAK9988232.1"/>
    </source>
</evidence>
<feature type="region of interest" description="Disordered" evidence="6">
    <location>
        <begin position="1"/>
        <end position="33"/>
    </location>
</feature>
<feature type="transmembrane region" description="Helical" evidence="7">
    <location>
        <begin position="393"/>
        <end position="416"/>
    </location>
</feature>
<keyword evidence="9" id="KW-1185">Reference proteome</keyword>
<protein>
    <recommendedName>
        <fullName evidence="10">Transmembrane protein 45B</fullName>
    </recommendedName>
</protein>
<evidence type="ECO:0000256" key="6">
    <source>
        <dbReference type="SAM" id="MobiDB-lite"/>
    </source>
</evidence>
<keyword evidence="4 7" id="KW-1133">Transmembrane helix</keyword>
<evidence type="ECO:0000256" key="3">
    <source>
        <dbReference type="ARBA" id="ARBA00022692"/>
    </source>
</evidence>
<gene>
    <name evidence="8" type="ORF">SO802_028471</name>
</gene>
<comment type="subcellular location">
    <subcellularLocation>
        <location evidence="1">Membrane</location>
        <topology evidence="1">Multi-pass membrane protein</topology>
    </subcellularLocation>
</comment>
<dbReference type="InterPro" id="IPR006904">
    <property type="entry name" value="DUF716"/>
</dbReference>
<feature type="transmembrane region" description="Helical" evidence="7">
    <location>
        <begin position="221"/>
        <end position="240"/>
    </location>
</feature>
<feature type="compositionally biased region" description="Polar residues" evidence="6">
    <location>
        <begin position="88"/>
        <end position="110"/>
    </location>
</feature>
<dbReference type="GO" id="GO:0016020">
    <property type="term" value="C:membrane"/>
    <property type="evidence" value="ECO:0007669"/>
    <property type="project" value="UniProtKB-SubCell"/>
</dbReference>
<keyword evidence="3 7" id="KW-0812">Transmembrane</keyword>
<evidence type="ECO:0008006" key="10">
    <source>
        <dbReference type="Google" id="ProtNLM"/>
    </source>
</evidence>
<evidence type="ECO:0000256" key="7">
    <source>
        <dbReference type="SAM" id="Phobius"/>
    </source>
</evidence>
<comment type="similarity">
    <text evidence="2">Belongs to the TMEM45 family.</text>
</comment>
<dbReference type="AlphaFoldDB" id="A0AAW2BSW2"/>
<feature type="transmembrane region" description="Helical" evidence="7">
    <location>
        <begin position="332"/>
        <end position="353"/>
    </location>
</feature>
<name>A0AAW2BSW2_9ROSI</name>
<feature type="transmembrane region" description="Helical" evidence="7">
    <location>
        <begin position="307"/>
        <end position="325"/>
    </location>
</feature>
<sequence>MSSLAPDDPRQTSGPPGMTHAQPHLPSQPTTQGQGVVEPICLDQSVVELCTPAIGTFCQDQSVVELCAPAICTIGLPQYLHDQPTSADLSMTKQAHQAHVSSPSGLTTPNPLMGPISNPHPSTSPTSNTVPTTHPNLAHSQNCILTPQQHSPTVFSKNDKRDETDSLNKERVDDPCVDTLQKPSPRFKPYSEARVTQVCVGIARKVRLLQSLKTGASMGTFVGHIVPGLALTLLGLWHTINTIRAYFLKGPANFRIRFWYPFGGSLSKLKHLELIFILCFSVFAILMQVLDYPFFRFAFRLDSFEHATMFLHLVIFAGFTLSAELTHSLEILSGVVGVLAATVFGQELFLLHFHSADHVGLEGHYHWLLQLIVLISFIVVLAATCFPTSFPAALVLSISVVLQGCWFMIMGFMLWAPQFVPKGCVMVLTEASSDNMLGAVSCNSDEADTRAKALANLQFSWMLSGILIFTGCICLKLAGQCTLRGQSTEYEQLHSRGVDLPVLIDGFKQPHP</sequence>
<feature type="compositionally biased region" description="Basic and acidic residues" evidence="6">
    <location>
        <begin position="157"/>
        <end position="174"/>
    </location>
</feature>
<feature type="compositionally biased region" description="Polar residues" evidence="6">
    <location>
        <begin position="138"/>
        <end position="156"/>
    </location>
</feature>
<organism evidence="8 9">
    <name type="scientific">Lithocarpus litseifolius</name>
    <dbReference type="NCBI Taxonomy" id="425828"/>
    <lineage>
        <taxon>Eukaryota</taxon>
        <taxon>Viridiplantae</taxon>
        <taxon>Streptophyta</taxon>
        <taxon>Embryophyta</taxon>
        <taxon>Tracheophyta</taxon>
        <taxon>Spermatophyta</taxon>
        <taxon>Magnoliopsida</taxon>
        <taxon>eudicotyledons</taxon>
        <taxon>Gunneridae</taxon>
        <taxon>Pentapetalae</taxon>
        <taxon>rosids</taxon>
        <taxon>fabids</taxon>
        <taxon>Fagales</taxon>
        <taxon>Fagaceae</taxon>
        <taxon>Lithocarpus</taxon>
    </lineage>
</organism>
<keyword evidence="5 7" id="KW-0472">Membrane</keyword>
<evidence type="ECO:0000256" key="2">
    <source>
        <dbReference type="ARBA" id="ARBA00006948"/>
    </source>
</evidence>
<proteinExistence type="inferred from homology"/>
<comment type="caution">
    <text evidence="8">The sequence shown here is derived from an EMBL/GenBank/DDBJ whole genome shotgun (WGS) entry which is preliminary data.</text>
</comment>
<feature type="transmembrane region" description="Helical" evidence="7">
    <location>
        <begin position="274"/>
        <end position="295"/>
    </location>
</feature>
<feature type="transmembrane region" description="Helical" evidence="7">
    <location>
        <begin position="365"/>
        <end position="386"/>
    </location>
</feature>
<accession>A0AAW2BSW2</accession>
<dbReference type="Proteomes" id="UP001459277">
    <property type="component" value="Unassembled WGS sequence"/>
</dbReference>
<dbReference type="PANTHER" id="PTHR46285">
    <property type="entry name" value="PROTEINASE INHIBITOR I4, SERPIN (DUF716)-RELATED"/>
    <property type="match status" value="1"/>
</dbReference>
<reference evidence="8 9" key="1">
    <citation type="submission" date="2024-01" db="EMBL/GenBank/DDBJ databases">
        <title>A telomere-to-telomere, gap-free genome of sweet tea (Lithocarpus litseifolius).</title>
        <authorList>
            <person name="Zhou J."/>
        </authorList>
    </citation>
    <scope>NUCLEOTIDE SEQUENCE [LARGE SCALE GENOMIC DNA]</scope>
    <source>
        <strain evidence="8">Zhou-2022a</strain>
        <tissue evidence="8">Leaf</tissue>
    </source>
</reference>
<evidence type="ECO:0000313" key="9">
    <source>
        <dbReference type="Proteomes" id="UP001459277"/>
    </source>
</evidence>
<feature type="compositionally biased region" description="Low complexity" evidence="6">
    <location>
        <begin position="117"/>
        <end position="136"/>
    </location>
</feature>
<dbReference type="PANTHER" id="PTHR46285:SF13">
    <property type="entry name" value="OS02G0167775 PROTEIN"/>
    <property type="match status" value="1"/>
</dbReference>
<dbReference type="Pfam" id="PF04819">
    <property type="entry name" value="DUF716"/>
    <property type="match status" value="1"/>
</dbReference>
<evidence type="ECO:0000256" key="1">
    <source>
        <dbReference type="ARBA" id="ARBA00004141"/>
    </source>
</evidence>